<name>A0A1Y6L3C0_9GAMM</name>
<dbReference type="InterPro" id="IPR038086">
    <property type="entry name" value="DUF2789_sf"/>
</dbReference>
<reference evidence="2" key="1">
    <citation type="submission" date="2017-06" db="EMBL/GenBank/DDBJ databases">
        <authorList>
            <person name="Rodrigo-Torres L."/>
            <person name="Arahal R. D."/>
            <person name="Lucena T."/>
        </authorList>
    </citation>
    <scope>NUCLEOTIDE SEQUENCE [LARGE SCALE GENOMIC DNA]</scope>
    <source>
        <strain evidence="2">type strain: CECT 9192</strain>
    </source>
</reference>
<dbReference type="AlphaFoldDB" id="A0A1Y6L3C0"/>
<organism evidence="1 2">
    <name type="scientific">Photobacterium aquimaris</name>
    <dbReference type="NCBI Taxonomy" id="512643"/>
    <lineage>
        <taxon>Bacteria</taxon>
        <taxon>Pseudomonadati</taxon>
        <taxon>Pseudomonadota</taxon>
        <taxon>Gammaproteobacteria</taxon>
        <taxon>Vibrionales</taxon>
        <taxon>Vibrionaceae</taxon>
        <taxon>Photobacterium</taxon>
    </lineage>
</organism>
<evidence type="ECO:0000313" key="2">
    <source>
        <dbReference type="Proteomes" id="UP000196485"/>
    </source>
</evidence>
<dbReference type="EMBL" id="FYAH01000011">
    <property type="protein sequence ID" value="SMY18086.1"/>
    <property type="molecule type" value="Genomic_DNA"/>
</dbReference>
<dbReference type="Gene3D" id="1.10.10.1130">
    <property type="entry name" value="Uncharacterised protein PF10982, DUF2789"/>
    <property type="match status" value="1"/>
</dbReference>
<dbReference type="Pfam" id="PF10982">
    <property type="entry name" value="DUF2789"/>
    <property type="match status" value="1"/>
</dbReference>
<dbReference type="InterPro" id="IPR021250">
    <property type="entry name" value="DUF2789"/>
</dbReference>
<dbReference type="Proteomes" id="UP000196485">
    <property type="component" value="Unassembled WGS sequence"/>
</dbReference>
<evidence type="ECO:0000313" key="1">
    <source>
        <dbReference type="EMBL" id="SMY18086.1"/>
    </source>
</evidence>
<protein>
    <recommendedName>
        <fullName evidence="3">DUF2789 domain-containing protein</fullName>
    </recommendedName>
</protein>
<gene>
    <name evidence="1" type="ORF">PAQU9191_03419</name>
</gene>
<evidence type="ECO:0008006" key="3">
    <source>
        <dbReference type="Google" id="ProtNLM"/>
    </source>
</evidence>
<sequence length="83" mass="9571">MQSKGVNMEAFNHDLANLFSQLGLDNSAESIEHFLQTHQLEQQQKLSEAPFLIPTQQQFIIESQQQDADWCEVIDQLDALLRK</sequence>
<proteinExistence type="predicted"/>
<accession>A0A1Y6L3C0</accession>
<keyword evidence="2" id="KW-1185">Reference proteome</keyword>